<dbReference type="Proteomes" id="UP000215539">
    <property type="component" value="Chromosome 1"/>
</dbReference>
<name>A0AAX2GY97_9FLAO</name>
<dbReference type="AlphaFoldDB" id="A0AAX2GY97"/>
<dbReference type="Gene3D" id="3.40.50.11550">
    <property type="match status" value="1"/>
</dbReference>
<gene>
    <name evidence="2" type="ORF">AXF12_02375</name>
    <name evidence="3" type="ORF">SAMEA44541418_01271</name>
</gene>
<reference evidence="3 5" key="2">
    <citation type="submission" date="2017-06" db="EMBL/GenBank/DDBJ databases">
        <authorList>
            <consortium name="Pathogen Informatics"/>
        </authorList>
    </citation>
    <scope>NUCLEOTIDE SEQUENCE [LARGE SCALE GENOMIC DNA]</scope>
    <source>
        <strain evidence="3 5">NCTC12947</strain>
    </source>
</reference>
<dbReference type="InterPro" id="IPR007314">
    <property type="entry name" value="Cofac_haem-bd_dom"/>
</dbReference>
<dbReference type="SUPFAM" id="SSF159501">
    <property type="entry name" value="EreA/ChaN-like"/>
    <property type="match status" value="1"/>
</dbReference>
<accession>A0AAX2GY97</accession>
<reference evidence="2 4" key="1">
    <citation type="submission" date="2016-02" db="EMBL/GenBank/DDBJ databases">
        <authorList>
            <person name="Holder M.E."/>
            <person name="Ajami N.J."/>
            <person name="Petrosino J.F."/>
        </authorList>
    </citation>
    <scope>NUCLEOTIDE SEQUENCE [LARGE SCALE GENOMIC DNA]</scope>
    <source>
        <strain evidence="2 4">CCUG 32990</strain>
    </source>
</reference>
<dbReference type="Pfam" id="PF04187">
    <property type="entry name" value="Cofac_haem_bdg"/>
    <property type="match status" value="1"/>
</dbReference>
<dbReference type="KEGG" id="chg:AXF12_02375"/>
<evidence type="ECO:0000313" key="3">
    <source>
        <dbReference type="EMBL" id="SNV10311.1"/>
    </source>
</evidence>
<dbReference type="EMBL" id="CP014227">
    <property type="protein sequence ID" value="AMD84473.1"/>
    <property type="molecule type" value="Genomic_DNA"/>
</dbReference>
<protein>
    <submittedName>
        <fullName evidence="2 3">Iron-regulated protein</fullName>
    </submittedName>
</protein>
<evidence type="ECO:0000313" key="5">
    <source>
        <dbReference type="Proteomes" id="UP000215539"/>
    </source>
</evidence>
<organism evidence="3 5">
    <name type="scientific">Capnocytophaga haemolytica</name>
    <dbReference type="NCBI Taxonomy" id="45243"/>
    <lineage>
        <taxon>Bacteria</taxon>
        <taxon>Pseudomonadati</taxon>
        <taxon>Bacteroidota</taxon>
        <taxon>Flavobacteriia</taxon>
        <taxon>Flavobacteriales</taxon>
        <taxon>Flavobacteriaceae</taxon>
        <taxon>Capnocytophaga</taxon>
    </lineage>
</organism>
<dbReference type="RefSeq" id="WP_066428039.1">
    <property type="nucleotide sequence ID" value="NZ_CP014227.1"/>
</dbReference>
<keyword evidence="4" id="KW-1185">Reference proteome</keyword>
<proteinExistence type="predicted"/>
<evidence type="ECO:0000259" key="1">
    <source>
        <dbReference type="Pfam" id="PF04187"/>
    </source>
</evidence>
<dbReference type="CDD" id="cd14727">
    <property type="entry name" value="ChanN-like"/>
    <property type="match status" value="1"/>
</dbReference>
<feature type="domain" description="Haem-binding uptake Tiki superfamily ChaN" evidence="1">
    <location>
        <begin position="40"/>
        <end position="239"/>
    </location>
</feature>
<dbReference type="EMBL" id="LT906449">
    <property type="protein sequence ID" value="SNV10311.1"/>
    <property type="molecule type" value="Genomic_DNA"/>
</dbReference>
<evidence type="ECO:0000313" key="4">
    <source>
        <dbReference type="Proteomes" id="UP000065822"/>
    </source>
</evidence>
<dbReference type="Proteomes" id="UP000065822">
    <property type="component" value="Chromosome"/>
</dbReference>
<evidence type="ECO:0000313" key="2">
    <source>
        <dbReference type="EMBL" id="AMD84473.1"/>
    </source>
</evidence>
<sequence>MKGTILIIISLLVMPLYGQHKKAYQFFDAKGKKADFTKLAKAAQRSEVVLFGELHDNPICHWLELELVQTLQKQTPLVLGAEMLERDNQKELEAYLQGQMTEKALDSLARLWDNYATDYKPLVDFAKEHQLPFIATNIPRKYASLVYKKGLQALDTLPSQEKAWIVPLPMRFDGSLSQYQKLKEMMPSHIGNDNFVKAQAIKDATMAHSIIANLRPKSVFVHFNGSYHSDFHQSIEWYLKQEQPMLKVLTISTVMQSDLSKLEKEYKGQADFILVVDEDMTKTF</sequence>